<evidence type="ECO:0000256" key="2">
    <source>
        <dbReference type="ARBA" id="ARBA00023125"/>
    </source>
</evidence>
<dbReference type="InterPro" id="IPR011711">
    <property type="entry name" value="GntR_C"/>
</dbReference>
<evidence type="ECO:0000259" key="4">
    <source>
        <dbReference type="PROSITE" id="PS50949"/>
    </source>
</evidence>
<evidence type="ECO:0000256" key="3">
    <source>
        <dbReference type="ARBA" id="ARBA00023163"/>
    </source>
</evidence>
<dbReference type="Pfam" id="PF07729">
    <property type="entry name" value="FCD"/>
    <property type="match status" value="1"/>
</dbReference>
<evidence type="ECO:0000313" key="6">
    <source>
        <dbReference type="Proteomes" id="UP000199022"/>
    </source>
</evidence>
<dbReference type="InterPro" id="IPR008920">
    <property type="entry name" value="TF_FadR/GntR_C"/>
</dbReference>
<dbReference type="InterPro" id="IPR036388">
    <property type="entry name" value="WH-like_DNA-bd_sf"/>
</dbReference>
<dbReference type="EMBL" id="FOMD01000001">
    <property type="protein sequence ID" value="SFC20880.1"/>
    <property type="molecule type" value="Genomic_DNA"/>
</dbReference>
<sequence length="227" mass="23557">MPRRREAPPGPTAVDRLAADLRRQVLAGELGPGEPVREEDLAAATGASRHTVRAVLARLADERLLVAEPYRGVRVTAFADSDVVALQELRGALESAAVQLLADAHGPRWPAAVLAPARTAVAALGALAGDDWPAVAAAHARVHTALVTAAGSPRITDAYTRLHSELLLLLVHVAPAYDVARLVAEHEAYLDDVQARGPVAVREHLAGSTAAILAARGVRGGGAAAAR</sequence>
<dbReference type="InterPro" id="IPR036390">
    <property type="entry name" value="WH_DNA-bd_sf"/>
</dbReference>
<dbReference type="SUPFAM" id="SSF46785">
    <property type="entry name" value="Winged helix' DNA-binding domain"/>
    <property type="match status" value="1"/>
</dbReference>
<dbReference type="OrthoDB" id="5243844at2"/>
<dbReference type="PANTHER" id="PTHR43537:SF45">
    <property type="entry name" value="GNTR FAMILY REGULATORY PROTEIN"/>
    <property type="match status" value="1"/>
</dbReference>
<evidence type="ECO:0000256" key="1">
    <source>
        <dbReference type="ARBA" id="ARBA00023015"/>
    </source>
</evidence>
<dbReference type="CDD" id="cd07377">
    <property type="entry name" value="WHTH_GntR"/>
    <property type="match status" value="1"/>
</dbReference>
<keyword evidence="2 5" id="KW-0238">DNA-binding</keyword>
<dbReference type="Proteomes" id="UP000199022">
    <property type="component" value="Unassembled WGS sequence"/>
</dbReference>
<dbReference type="PROSITE" id="PS50949">
    <property type="entry name" value="HTH_GNTR"/>
    <property type="match status" value="1"/>
</dbReference>
<dbReference type="PANTHER" id="PTHR43537">
    <property type="entry name" value="TRANSCRIPTIONAL REGULATOR, GNTR FAMILY"/>
    <property type="match status" value="1"/>
</dbReference>
<protein>
    <submittedName>
        <fullName evidence="5">DNA-binding transcriptional regulator, GntR family</fullName>
    </submittedName>
</protein>
<dbReference type="InterPro" id="IPR000524">
    <property type="entry name" value="Tscrpt_reg_HTH_GntR"/>
</dbReference>
<evidence type="ECO:0000313" key="5">
    <source>
        <dbReference type="EMBL" id="SFC20880.1"/>
    </source>
</evidence>
<dbReference type="AlphaFoldDB" id="A0A1I1HIE9"/>
<dbReference type="RefSeq" id="WP_091554061.1">
    <property type="nucleotide sequence ID" value="NZ_BNAC01000002.1"/>
</dbReference>
<keyword evidence="6" id="KW-1185">Reference proteome</keyword>
<reference evidence="6" key="1">
    <citation type="submission" date="2016-10" db="EMBL/GenBank/DDBJ databases">
        <authorList>
            <person name="Varghese N."/>
            <person name="Submissions S."/>
        </authorList>
    </citation>
    <scope>NUCLEOTIDE SEQUENCE [LARGE SCALE GENOMIC DNA]</scope>
    <source>
        <strain evidence="6">DSM 45962</strain>
    </source>
</reference>
<dbReference type="Gene3D" id="1.10.10.10">
    <property type="entry name" value="Winged helix-like DNA-binding domain superfamily/Winged helix DNA-binding domain"/>
    <property type="match status" value="1"/>
</dbReference>
<keyword evidence="1" id="KW-0805">Transcription regulation</keyword>
<dbReference type="SUPFAM" id="SSF48008">
    <property type="entry name" value="GntR ligand-binding domain-like"/>
    <property type="match status" value="1"/>
</dbReference>
<dbReference type="STRING" id="1225127.SAMN05661030_0383"/>
<dbReference type="SMART" id="SM00345">
    <property type="entry name" value="HTH_GNTR"/>
    <property type="match status" value="1"/>
</dbReference>
<dbReference type="GO" id="GO:0003700">
    <property type="term" value="F:DNA-binding transcription factor activity"/>
    <property type="evidence" value="ECO:0007669"/>
    <property type="project" value="InterPro"/>
</dbReference>
<feature type="domain" description="HTH gntR-type" evidence="4">
    <location>
        <begin position="11"/>
        <end position="78"/>
    </location>
</feature>
<dbReference type="Gene3D" id="1.20.120.530">
    <property type="entry name" value="GntR ligand-binding domain-like"/>
    <property type="match status" value="1"/>
</dbReference>
<keyword evidence="3" id="KW-0804">Transcription</keyword>
<dbReference type="GO" id="GO:0003677">
    <property type="term" value="F:DNA binding"/>
    <property type="evidence" value="ECO:0007669"/>
    <property type="project" value="UniProtKB-KW"/>
</dbReference>
<name>A0A1I1HIE9_9ACTN</name>
<proteinExistence type="predicted"/>
<dbReference type="Pfam" id="PF00392">
    <property type="entry name" value="GntR"/>
    <property type="match status" value="1"/>
</dbReference>
<gene>
    <name evidence="5" type="ORF">SAMN05661030_0383</name>
</gene>
<accession>A0A1I1HIE9</accession>
<organism evidence="5 6">
    <name type="scientific">Klenkia taihuensis</name>
    <dbReference type="NCBI Taxonomy" id="1225127"/>
    <lineage>
        <taxon>Bacteria</taxon>
        <taxon>Bacillati</taxon>
        <taxon>Actinomycetota</taxon>
        <taxon>Actinomycetes</taxon>
        <taxon>Geodermatophilales</taxon>
        <taxon>Geodermatophilaceae</taxon>
        <taxon>Klenkia</taxon>
    </lineage>
</organism>